<feature type="transmembrane region" description="Helical" evidence="7">
    <location>
        <begin position="217"/>
        <end position="236"/>
    </location>
</feature>
<comment type="similarity">
    <text evidence="7">Belongs to the binding-protein-dependent transport system permease family.</text>
</comment>
<dbReference type="Gene3D" id="1.10.3720.10">
    <property type="entry name" value="MetI-like"/>
    <property type="match status" value="1"/>
</dbReference>
<dbReference type="InterPro" id="IPR000515">
    <property type="entry name" value="MetI-like"/>
</dbReference>
<dbReference type="PANTHER" id="PTHR30183:SF3">
    <property type="entry name" value="MOLYBDENUM TRANSPORT SYSTEM PERMEASE PROTEIN MODB"/>
    <property type="match status" value="1"/>
</dbReference>
<dbReference type="PANTHER" id="PTHR30183">
    <property type="entry name" value="MOLYBDENUM TRANSPORT SYSTEM PERMEASE PROTEIN MODB"/>
    <property type="match status" value="1"/>
</dbReference>
<evidence type="ECO:0000259" key="8">
    <source>
        <dbReference type="PROSITE" id="PS50928"/>
    </source>
</evidence>
<dbReference type="GO" id="GO:0055085">
    <property type="term" value="P:transmembrane transport"/>
    <property type="evidence" value="ECO:0007669"/>
    <property type="project" value="InterPro"/>
</dbReference>
<keyword evidence="6 7" id="KW-0472">Membrane</keyword>
<evidence type="ECO:0000256" key="7">
    <source>
        <dbReference type="RuleBase" id="RU363032"/>
    </source>
</evidence>
<evidence type="ECO:0000256" key="5">
    <source>
        <dbReference type="ARBA" id="ARBA00022989"/>
    </source>
</evidence>
<keyword evidence="5 7" id="KW-1133">Transmembrane helix</keyword>
<organism evidence="9 10">
    <name type="scientific">Hydrogenispora ethanolica</name>
    <dbReference type="NCBI Taxonomy" id="1082276"/>
    <lineage>
        <taxon>Bacteria</taxon>
        <taxon>Bacillati</taxon>
        <taxon>Bacillota</taxon>
        <taxon>Hydrogenispora</taxon>
    </lineage>
</organism>
<dbReference type="Proteomes" id="UP000295008">
    <property type="component" value="Unassembled WGS sequence"/>
</dbReference>
<feature type="transmembrane region" description="Helical" evidence="7">
    <location>
        <begin position="33"/>
        <end position="58"/>
    </location>
</feature>
<feature type="domain" description="ABC transmembrane type-1" evidence="8">
    <location>
        <begin position="35"/>
        <end position="236"/>
    </location>
</feature>
<evidence type="ECO:0000256" key="3">
    <source>
        <dbReference type="ARBA" id="ARBA00022475"/>
    </source>
</evidence>
<evidence type="ECO:0000256" key="2">
    <source>
        <dbReference type="ARBA" id="ARBA00022448"/>
    </source>
</evidence>
<keyword evidence="4 7" id="KW-0812">Transmembrane</keyword>
<dbReference type="SUPFAM" id="SSF161098">
    <property type="entry name" value="MetI-like"/>
    <property type="match status" value="1"/>
</dbReference>
<feature type="transmembrane region" description="Helical" evidence="7">
    <location>
        <begin position="79"/>
        <end position="98"/>
    </location>
</feature>
<gene>
    <name evidence="9" type="ORF">EDC14_1002291</name>
</gene>
<dbReference type="InterPro" id="IPR035906">
    <property type="entry name" value="MetI-like_sf"/>
</dbReference>
<dbReference type="OrthoDB" id="9795403at2"/>
<keyword evidence="2 7" id="KW-0813">Transport</keyword>
<evidence type="ECO:0000313" key="9">
    <source>
        <dbReference type="EMBL" id="TCL76532.1"/>
    </source>
</evidence>
<dbReference type="Pfam" id="PF00528">
    <property type="entry name" value="BPD_transp_1"/>
    <property type="match status" value="1"/>
</dbReference>
<comment type="subcellular location">
    <subcellularLocation>
        <location evidence="1 7">Cell membrane</location>
        <topology evidence="1 7">Multi-pass membrane protein</topology>
    </subcellularLocation>
</comment>
<feature type="transmembrane region" description="Helical" evidence="7">
    <location>
        <begin position="118"/>
        <end position="136"/>
    </location>
</feature>
<evidence type="ECO:0000256" key="4">
    <source>
        <dbReference type="ARBA" id="ARBA00022692"/>
    </source>
</evidence>
<dbReference type="GO" id="GO:0005886">
    <property type="term" value="C:plasma membrane"/>
    <property type="evidence" value="ECO:0007669"/>
    <property type="project" value="UniProtKB-SubCell"/>
</dbReference>
<protein>
    <submittedName>
        <fullName evidence="9">Molybdate transport system permease protein</fullName>
    </submittedName>
</protein>
<evidence type="ECO:0000256" key="1">
    <source>
        <dbReference type="ARBA" id="ARBA00004651"/>
    </source>
</evidence>
<sequence length="246" mass="26718">MTFLCFGLIFGGLVAYGFQNPLTGLWENPEFRFALGFTLKTTVLATGAAVLSALPCAYQLARTDFRGKIILETLLDLPIILPPLVSGVALLILCGPLLGATLTRFGFEVVFSERGVVVAQWFMAFPFAVKTFRQAFESVDRRYESIARTLGYTPARLFFRVAIPMAGRGLANGTALAWARTVGEFGATAMLAGVTRLKTETLAAAIFLNMSVGELRLAVAIAVILFLAAMVILAGFRWGTGRERYE</sequence>
<accession>A0A4R1SD47</accession>
<dbReference type="EMBL" id="SLUN01000002">
    <property type="protein sequence ID" value="TCL76532.1"/>
    <property type="molecule type" value="Genomic_DNA"/>
</dbReference>
<reference evidence="9 10" key="1">
    <citation type="submission" date="2019-03" db="EMBL/GenBank/DDBJ databases">
        <title>Genomic Encyclopedia of Type Strains, Phase IV (KMG-IV): sequencing the most valuable type-strain genomes for metagenomic binning, comparative biology and taxonomic classification.</title>
        <authorList>
            <person name="Goeker M."/>
        </authorList>
    </citation>
    <scope>NUCLEOTIDE SEQUENCE [LARGE SCALE GENOMIC DNA]</scope>
    <source>
        <strain evidence="9 10">LX-B</strain>
    </source>
</reference>
<dbReference type="PROSITE" id="PS50928">
    <property type="entry name" value="ABC_TM1"/>
    <property type="match status" value="1"/>
</dbReference>
<evidence type="ECO:0000313" key="10">
    <source>
        <dbReference type="Proteomes" id="UP000295008"/>
    </source>
</evidence>
<proteinExistence type="inferred from homology"/>
<comment type="caution">
    <text evidence="9">The sequence shown here is derived from an EMBL/GenBank/DDBJ whole genome shotgun (WGS) entry which is preliminary data.</text>
</comment>
<feature type="transmembrane region" description="Helical" evidence="7">
    <location>
        <begin position="157"/>
        <end position="179"/>
    </location>
</feature>
<keyword evidence="3" id="KW-1003">Cell membrane</keyword>
<dbReference type="CDD" id="cd06261">
    <property type="entry name" value="TM_PBP2"/>
    <property type="match status" value="1"/>
</dbReference>
<name>A0A4R1SD47_HYDET</name>
<dbReference type="AlphaFoldDB" id="A0A4R1SD47"/>
<evidence type="ECO:0000256" key="6">
    <source>
        <dbReference type="ARBA" id="ARBA00023136"/>
    </source>
</evidence>
<keyword evidence="10" id="KW-1185">Reference proteome</keyword>